<dbReference type="PANTHER" id="PTHR12558:SF13">
    <property type="entry name" value="CELL DIVISION CYCLE PROTEIN 27 HOMOLOG"/>
    <property type="match status" value="1"/>
</dbReference>
<evidence type="ECO:0000313" key="4">
    <source>
        <dbReference type="EMBL" id="MDO1559893.1"/>
    </source>
</evidence>
<dbReference type="Pfam" id="PF07719">
    <property type="entry name" value="TPR_2"/>
    <property type="match status" value="1"/>
</dbReference>
<dbReference type="EMBL" id="JAUKTR010000004">
    <property type="protein sequence ID" value="MDO1559893.1"/>
    <property type="molecule type" value="Genomic_DNA"/>
</dbReference>
<dbReference type="SUPFAM" id="SSF48452">
    <property type="entry name" value="TPR-like"/>
    <property type="match status" value="1"/>
</dbReference>
<reference evidence="4" key="1">
    <citation type="submission" date="2023-07" db="EMBL/GenBank/DDBJ databases">
        <title>Brevundimonas soil sp. nov., isolated from the soil of chemical plant.</title>
        <authorList>
            <person name="Wu N."/>
        </authorList>
    </citation>
    <scope>NUCLEOTIDE SEQUENCE</scope>
    <source>
        <strain evidence="4">XZ-24</strain>
    </source>
</reference>
<dbReference type="Proteomes" id="UP001169063">
    <property type="component" value="Unassembled WGS sequence"/>
</dbReference>
<feature type="repeat" description="TPR" evidence="3">
    <location>
        <begin position="83"/>
        <end position="116"/>
    </location>
</feature>
<feature type="repeat" description="TPR" evidence="3">
    <location>
        <begin position="185"/>
        <end position="218"/>
    </location>
</feature>
<dbReference type="Pfam" id="PF13432">
    <property type="entry name" value="TPR_16"/>
    <property type="match status" value="2"/>
</dbReference>
<comment type="caution">
    <text evidence="4">The sequence shown here is derived from an EMBL/GenBank/DDBJ whole genome shotgun (WGS) entry which is preliminary data.</text>
</comment>
<dbReference type="SUPFAM" id="SSF53756">
    <property type="entry name" value="UDP-Glycosyltransferase/glycogen phosphorylase"/>
    <property type="match status" value="1"/>
</dbReference>
<sequence length="586" mass="63790">MTARPAAADDLAPLAAQAGLAKGPMGDAGSGDAVARLKAAIQDLKAHAVTPLLHQAVAAMREARWADGTAAILKALEADETNGLAWHLLAICLEKSGDVASALDAYETALKLRPEEHGIANDLGRLAHRLGHNELAEKLFHHFLLREPGHVEAVNNLACALRDMDRQGEAIELLRTVIQARPEHPVLWNTLATVLSEKGDMEGSLPFFDEALRLDPGFAKARYNRANAILALGRSEEALAELEAALPGAQPGYETDMMRLARAFALLRVGRLKEGFDEYEVRFSKEALDTVHFATDLPRWSPDDDLTGKSLLVSAEQGLGDEVLFMNVIPDLLEALGPEGRLHLAVERRLVPLVQRSFPGVTVAAHKTLNVSGKVVRFLPWPDDQGFDLFTPIASLWRRFRSRPEAFPQRPAFLTAEPARVAHWKAQLDALGPGYKVGLLWKSLKTAGARSRHYSAFEQWRPVLETPGAVMVNLQYGDCSDELAQARKLGVDVWSPPGIDLKDDLDEVAALSCALDLVMGPANATQNIAAASGANVWMMASPEAWTVFGAENCPAYPVMRVFHAPTFREWDVVIGEMAAALRAEIG</sequence>
<protein>
    <submittedName>
        <fullName evidence="4">Tetratricopeptide repeat protein</fullName>
    </submittedName>
</protein>
<dbReference type="RefSeq" id="WP_302110325.1">
    <property type="nucleotide sequence ID" value="NZ_JAUKTR010000004.1"/>
</dbReference>
<accession>A0ABT8SPU3</accession>
<gene>
    <name evidence="4" type="ORF">Q0812_10705</name>
</gene>
<evidence type="ECO:0000313" key="5">
    <source>
        <dbReference type="Proteomes" id="UP001169063"/>
    </source>
</evidence>
<evidence type="ECO:0000256" key="3">
    <source>
        <dbReference type="PROSITE-ProRule" id="PRU00339"/>
    </source>
</evidence>
<dbReference type="InterPro" id="IPR019734">
    <property type="entry name" value="TPR_rpt"/>
</dbReference>
<dbReference type="SMART" id="SM00028">
    <property type="entry name" value="TPR"/>
    <property type="match status" value="5"/>
</dbReference>
<evidence type="ECO:0000256" key="1">
    <source>
        <dbReference type="ARBA" id="ARBA00022737"/>
    </source>
</evidence>
<organism evidence="4 5">
    <name type="scientific">Peiella sedimenti</name>
    <dbReference type="NCBI Taxonomy" id="3061083"/>
    <lineage>
        <taxon>Bacteria</taxon>
        <taxon>Pseudomonadati</taxon>
        <taxon>Pseudomonadota</taxon>
        <taxon>Alphaproteobacteria</taxon>
        <taxon>Caulobacterales</taxon>
        <taxon>Caulobacteraceae</taxon>
        <taxon>Peiella</taxon>
    </lineage>
</organism>
<keyword evidence="5" id="KW-1185">Reference proteome</keyword>
<dbReference type="PROSITE" id="PS50005">
    <property type="entry name" value="TPR"/>
    <property type="match status" value="2"/>
</dbReference>
<proteinExistence type="predicted"/>
<evidence type="ECO:0000256" key="2">
    <source>
        <dbReference type="ARBA" id="ARBA00022803"/>
    </source>
</evidence>
<dbReference type="Gene3D" id="1.25.40.10">
    <property type="entry name" value="Tetratricopeptide repeat domain"/>
    <property type="match status" value="2"/>
</dbReference>
<dbReference type="InterPro" id="IPR013105">
    <property type="entry name" value="TPR_2"/>
</dbReference>
<dbReference type="PANTHER" id="PTHR12558">
    <property type="entry name" value="CELL DIVISION CYCLE 16,23,27"/>
    <property type="match status" value="1"/>
</dbReference>
<dbReference type="InterPro" id="IPR011990">
    <property type="entry name" value="TPR-like_helical_dom_sf"/>
</dbReference>
<keyword evidence="2 3" id="KW-0802">TPR repeat</keyword>
<name>A0ABT8SPU3_9CAUL</name>
<keyword evidence="1" id="KW-0677">Repeat</keyword>